<evidence type="ECO:0000256" key="1">
    <source>
        <dbReference type="SAM" id="SignalP"/>
    </source>
</evidence>
<name>A0A8F6TUX2_9RHOB</name>
<dbReference type="AlphaFoldDB" id="A0A8F6TUX2"/>
<feature type="chain" id="PRO_5034655293" evidence="1">
    <location>
        <begin position="23"/>
        <end position="166"/>
    </location>
</feature>
<evidence type="ECO:0000313" key="2">
    <source>
        <dbReference type="EMBL" id="QXT38908.1"/>
    </source>
</evidence>
<organism evidence="2 3">
    <name type="scientific">Gymnodinialimonas ceratoperidinii</name>
    <dbReference type="NCBI Taxonomy" id="2856823"/>
    <lineage>
        <taxon>Bacteria</taxon>
        <taxon>Pseudomonadati</taxon>
        <taxon>Pseudomonadota</taxon>
        <taxon>Alphaproteobacteria</taxon>
        <taxon>Rhodobacterales</taxon>
        <taxon>Paracoccaceae</taxon>
        <taxon>Gymnodinialimonas</taxon>
    </lineage>
</organism>
<sequence>MKQTFPLMAALAATLLAVPATAQDINSILNPGNFAARLNMGDSPALVRLPRDMSDLFEGRIHGAVIADQIAALDPATRSLAPLRSIAPVPRGTTARLAPVGDAPTVTTLAPATDGAGLAEMMADAADAAPDGANTLVINGDTTAVIEASPAAEPPRRSLWQRLFGG</sequence>
<keyword evidence="3" id="KW-1185">Reference proteome</keyword>
<dbReference type="Proteomes" id="UP000825009">
    <property type="component" value="Chromosome"/>
</dbReference>
<protein>
    <submittedName>
        <fullName evidence="2">Uncharacterized protein</fullName>
    </submittedName>
</protein>
<evidence type="ECO:0000313" key="3">
    <source>
        <dbReference type="Proteomes" id="UP000825009"/>
    </source>
</evidence>
<keyword evidence="1" id="KW-0732">Signal</keyword>
<dbReference type="KEGG" id="gce:KYE46_13325"/>
<feature type="signal peptide" evidence="1">
    <location>
        <begin position="1"/>
        <end position="22"/>
    </location>
</feature>
<dbReference type="EMBL" id="CP079194">
    <property type="protein sequence ID" value="QXT38908.1"/>
    <property type="molecule type" value="Genomic_DNA"/>
</dbReference>
<accession>A0A8F6TUX2</accession>
<gene>
    <name evidence="2" type="ORF">KYE46_13325</name>
</gene>
<dbReference type="RefSeq" id="WP_219001103.1">
    <property type="nucleotide sequence ID" value="NZ_CP079194.1"/>
</dbReference>
<reference evidence="2 3" key="1">
    <citation type="submission" date="2021-07" db="EMBL/GenBank/DDBJ databases">
        <title>A novel Jannaschia species isolated from marine dinoflagellate Ceratoperidinium margalefii.</title>
        <authorList>
            <person name="Jiang Y."/>
            <person name="Li Z."/>
        </authorList>
    </citation>
    <scope>NUCLEOTIDE SEQUENCE [LARGE SCALE GENOMIC DNA]</scope>
    <source>
        <strain evidence="2 3">J12C1-MA-4</strain>
    </source>
</reference>
<proteinExistence type="predicted"/>